<dbReference type="RefSeq" id="YP_001425884.1">
    <property type="nucleotide sequence ID" value="NC_008603.1"/>
</dbReference>
<evidence type="ECO:0000313" key="2">
    <source>
        <dbReference type="Proteomes" id="UP000204095"/>
    </source>
</evidence>
<proteinExistence type="predicted"/>
<gene>
    <name evidence="1" type="primary">n252R</name>
    <name evidence="1" type="ORF">FR483_n252R</name>
</gene>
<accession>A7J6V6</accession>
<organism evidence="1 2">
    <name type="scientific">Paramecium bursaria Chlorella virus FR483</name>
    <name type="common">PBCV-FR483</name>
    <dbReference type="NCBI Taxonomy" id="399781"/>
    <lineage>
        <taxon>Viruses</taxon>
        <taxon>Varidnaviria</taxon>
        <taxon>Bamfordvirae</taxon>
        <taxon>Nucleocytoviricota</taxon>
        <taxon>Megaviricetes</taxon>
        <taxon>Algavirales</taxon>
        <taxon>Phycodnaviridae</taxon>
        <taxon>Chlorovirus</taxon>
        <taxon>Chlorovirus conductrix</taxon>
        <taxon>Paramecium bursaria Chlorella virus A1</taxon>
    </lineage>
</organism>
<dbReference type="GeneID" id="5469829"/>
<dbReference type="EMBL" id="DQ890022">
    <property type="protein sequence ID" value="ABT15537.1"/>
    <property type="molecule type" value="Genomic_DNA"/>
</dbReference>
<dbReference type="Proteomes" id="UP000204095">
    <property type="component" value="Segment"/>
</dbReference>
<name>A7J6V6_PBCVF</name>
<evidence type="ECO:0000313" key="1">
    <source>
        <dbReference type="EMBL" id="ABT15537.1"/>
    </source>
</evidence>
<sequence length="66" mass="7461">MEYAGQRRPITTECRCGDAGDTQIIRNRVEHTGQIGTITNESRRGYRIAHSNVCSCHISYDVYVSN</sequence>
<protein>
    <submittedName>
        <fullName evidence="1">Uncharacterized protein n252R</fullName>
    </submittedName>
</protein>
<organismHost>
    <name type="scientific">Paramecium bursaria</name>
    <dbReference type="NCBI Taxonomy" id="74790"/>
</organismHost>
<reference evidence="1 2" key="1">
    <citation type="journal article" date="2007" name="Virology">
        <title>Sequence and annotation of the 314-kb MT325 and the 321-kb FR483 viruses that infect Chlorella Pbi.</title>
        <authorList>
            <person name="Fitzgerald L.A."/>
            <person name="Graves M.V."/>
            <person name="Li X."/>
            <person name="Feldblyum T."/>
            <person name="Hartigan J."/>
            <person name="Van Etten J.L."/>
        </authorList>
    </citation>
    <scope>NUCLEOTIDE SEQUENCE [LARGE SCALE GENOMIC DNA]</scope>
    <source>
        <strain evidence="1 2">FR483</strain>
    </source>
</reference>
<dbReference type="KEGG" id="vg:5469829"/>